<dbReference type="InterPro" id="IPR036259">
    <property type="entry name" value="MFS_trans_sf"/>
</dbReference>
<evidence type="ECO:0000313" key="9">
    <source>
        <dbReference type="Proteomes" id="UP000195540"/>
    </source>
</evidence>
<dbReference type="RefSeq" id="WP_074923822.1">
    <property type="nucleotide sequence ID" value="NZ_BGKS01000100.1"/>
</dbReference>
<feature type="transmembrane region" description="Helical" evidence="6">
    <location>
        <begin position="35"/>
        <end position="60"/>
    </location>
</feature>
<evidence type="ECO:0000256" key="4">
    <source>
        <dbReference type="ARBA" id="ARBA00022989"/>
    </source>
</evidence>
<feature type="transmembrane region" description="Helical" evidence="6">
    <location>
        <begin position="292"/>
        <end position="313"/>
    </location>
</feature>
<evidence type="ECO:0000256" key="6">
    <source>
        <dbReference type="SAM" id="Phobius"/>
    </source>
</evidence>
<dbReference type="GO" id="GO:0022857">
    <property type="term" value="F:transmembrane transporter activity"/>
    <property type="evidence" value="ECO:0007669"/>
    <property type="project" value="InterPro"/>
</dbReference>
<keyword evidence="2" id="KW-1003">Cell membrane</keyword>
<feature type="domain" description="Major facilitator superfamily (MFS) profile" evidence="7">
    <location>
        <begin position="6"/>
        <end position="379"/>
    </location>
</feature>
<accession>A0AAJ1DH30</accession>
<dbReference type="PANTHER" id="PTHR43124">
    <property type="entry name" value="PURINE EFFLUX PUMP PBUE"/>
    <property type="match status" value="1"/>
</dbReference>
<feature type="transmembrane region" description="Helical" evidence="6">
    <location>
        <begin position="96"/>
        <end position="119"/>
    </location>
</feature>
<keyword evidence="3 6" id="KW-0812">Transmembrane</keyword>
<gene>
    <name evidence="8" type="ORF">AM402_08180</name>
</gene>
<evidence type="ECO:0000259" key="7">
    <source>
        <dbReference type="PROSITE" id="PS50850"/>
    </source>
</evidence>
<reference evidence="8 9" key="1">
    <citation type="submission" date="2017-05" db="EMBL/GenBank/DDBJ databases">
        <title>Whole genome sequencing of Proteus mirabilis AR_0155.</title>
        <authorList>
            <person name="Conlan S."/>
            <person name="Thomas P.J."/>
            <person name="Mullikin J."/>
            <person name="Frank K.M."/>
            <person name="Segre J.A."/>
        </authorList>
    </citation>
    <scope>NUCLEOTIDE SEQUENCE [LARGE SCALE GENOMIC DNA]</scope>
    <source>
        <strain evidence="8 9">AR_0155</strain>
    </source>
</reference>
<feature type="transmembrane region" description="Helical" evidence="6">
    <location>
        <begin position="158"/>
        <end position="180"/>
    </location>
</feature>
<feature type="transmembrane region" description="Helical" evidence="6">
    <location>
        <begin position="131"/>
        <end position="152"/>
    </location>
</feature>
<name>A0AAJ1DH30_PROMI</name>
<dbReference type="SUPFAM" id="SSF103473">
    <property type="entry name" value="MFS general substrate transporter"/>
    <property type="match status" value="1"/>
</dbReference>
<sequence length="390" mass="40990">MKAFFPLFALATGAFAIGATEFTPMGLLPNIANGLSISIATAGGLITGYAVGVMIGAPIMTLSLGKLTKRHALGLLLLLFIAGNLLAAQADSYWSLMIARLITSLNHGAFFGIGSVVAASLVEKHKQASAVAAMFMGLTIANLVGVPLVTWIGQQYGWRLAFILISGLGFITLIGLLMFLPVMPKGNKPNIKYELGVLTRLPVVLALLTTVFGASALFALYTYIAPFLTNTVHISESHVAVVLVIIGLGFTIGNYLGGKLSSYGIEKTLILFFILLIGSMSVLPLVSHNVYLAVATIFIWSISSFALVPALQIKTMQIAHDAPALVSSVNIGAFNLGNAIGAIIGGIALKYSYNIVPLTAALVGVIGLLLVYSQIKIKKSFSSECCVNSL</sequence>
<feature type="transmembrane region" description="Helical" evidence="6">
    <location>
        <begin position="355"/>
        <end position="372"/>
    </location>
</feature>
<dbReference type="PROSITE" id="PS50850">
    <property type="entry name" value="MFS"/>
    <property type="match status" value="1"/>
</dbReference>
<feature type="transmembrane region" description="Helical" evidence="6">
    <location>
        <begin position="201"/>
        <end position="225"/>
    </location>
</feature>
<keyword evidence="5 6" id="KW-0472">Membrane</keyword>
<dbReference type="InterPro" id="IPR050189">
    <property type="entry name" value="MFS_Efflux_Transporters"/>
</dbReference>
<feature type="transmembrane region" description="Helical" evidence="6">
    <location>
        <begin position="325"/>
        <end position="349"/>
    </location>
</feature>
<dbReference type="Gene3D" id="1.20.1250.20">
    <property type="entry name" value="MFS general substrate transporter like domains"/>
    <property type="match status" value="2"/>
</dbReference>
<dbReference type="InterPro" id="IPR020846">
    <property type="entry name" value="MFS_dom"/>
</dbReference>
<feature type="transmembrane region" description="Helical" evidence="6">
    <location>
        <begin position="268"/>
        <end position="286"/>
    </location>
</feature>
<comment type="subcellular location">
    <subcellularLocation>
        <location evidence="1">Cell membrane</location>
        <topology evidence="1">Multi-pass membrane protein</topology>
    </subcellularLocation>
</comment>
<evidence type="ECO:0000313" key="8">
    <source>
        <dbReference type="EMBL" id="ARX34131.1"/>
    </source>
</evidence>
<dbReference type="CDD" id="cd17324">
    <property type="entry name" value="MFS_NepI_like"/>
    <property type="match status" value="1"/>
</dbReference>
<dbReference type="PANTHER" id="PTHR43124:SF8">
    <property type="entry name" value="INNER MEMBRANE TRANSPORT PROTEIN YDHP"/>
    <property type="match status" value="1"/>
</dbReference>
<feature type="transmembrane region" description="Helical" evidence="6">
    <location>
        <begin position="72"/>
        <end position="90"/>
    </location>
</feature>
<dbReference type="EMBL" id="CP021694">
    <property type="protein sequence ID" value="ARX34131.1"/>
    <property type="molecule type" value="Genomic_DNA"/>
</dbReference>
<evidence type="ECO:0000256" key="1">
    <source>
        <dbReference type="ARBA" id="ARBA00004651"/>
    </source>
</evidence>
<protein>
    <submittedName>
        <fullName evidence="8">MFS transporter</fullName>
    </submittedName>
</protein>
<dbReference type="GO" id="GO:0005886">
    <property type="term" value="C:plasma membrane"/>
    <property type="evidence" value="ECO:0007669"/>
    <property type="project" value="UniProtKB-SubCell"/>
</dbReference>
<dbReference type="Proteomes" id="UP000195540">
    <property type="component" value="Chromosome"/>
</dbReference>
<keyword evidence="4 6" id="KW-1133">Transmembrane helix</keyword>
<organism evidence="8 9">
    <name type="scientific">Proteus mirabilis</name>
    <dbReference type="NCBI Taxonomy" id="584"/>
    <lineage>
        <taxon>Bacteria</taxon>
        <taxon>Pseudomonadati</taxon>
        <taxon>Pseudomonadota</taxon>
        <taxon>Gammaproteobacteria</taxon>
        <taxon>Enterobacterales</taxon>
        <taxon>Morganellaceae</taxon>
        <taxon>Proteus</taxon>
    </lineage>
</organism>
<evidence type="ECO:0000256" key="3">
    <source>
        <dbReference type="ARBA" id="ARBA00022692"/>
    </source>
</evidence>
<dbReference type="Pfam" id="PF07690">
    <property type="entry name" value="MFS_1"/>
    <property type="match status" value="1"/>
</dbReference>
<dbReference type="InterPro" id="IPR011701">
    <property type="entry name" value="MFS"/>
</dbReference>
<proteinExistence type="predicted"/>
<evidence type="ECO:0000256" key="5">
    <source>
        <dbReference type="ARBA" id="ARBA00023136"/>
    </source>
</evidence>
<feature type="transmembrane region" description="Helical" evidence="6">
    <location>
        <begin position="237"/>
        <end position="256"/>
    </location>
</feature>
<evidence type="ECO:0000256" key="2">
    <source>
        <dbReference type="ARBA" id="ARBA00022475"/>
    </source>
</evidence>
<dbReference type="AlphaFoldDB" id="A0AAJ1DH30"/>